<dbReference type="InterPro" id="IPR003777">
    <property type="entry name" value="XdhC_CoxI"/>
</dbReference>
<reference evidence="4" key="2">
    <citation type="journal article" date="2012" name="PLoS ONE">
        <title>A Deeply Branching Thermophilic Bacterium with an Ancient Acetyl-CoA Pathway Dominates a Subsurface Ecosystem.</title>
        <authorList>
            <person name="Takami H."/>
            <person name="Noguchi H."/>
            <person name="Takaki Y."/>
            <person name="Uchiyama I."/>
            <person name="Toyoda A."/>
            <person name="Nishi S."/>
            <person name="Chee G.-J."/>
            <person name="Arai W."/>
            <person name="Nunoura T."/>
            <person name="Itoh T."/>
            <person name="Hattori M."/>
            <person name="Takai K."/>
        </authorList>
    </citation>
    <scope>NUCLEOTIDE SEQUENCE</scope>
</reference>
<evidence type="ECO:0000313" key="4">
    <source>
        <dbReference type="EMBL" id="BAL56187.1"/>
    </source>
</evidence>
<evidence type="ECO:0000256" key="1">
    <source>
        <dbReference type="SAM" id="MobiDB-lite"/>
    </source>
</evidence>
<dbReference type="AlphaFoldDB" id="H5SJ51"/>
<name>H5SJ51_9BACT</name>
<dbReference type="Gene3D" id="3.40.50.720">
    <property type="entry name" value="NAD(P)-binding Rossmann-like Domain"/>
    <property type="match status" value="1"/>
</dbReference>
<protein>
    <submittedName>
        <fullName evidence="4">Xanthine and CO dehydrogenases maturation factor</fullName>
    </submittedName>
</protein>
<dbReference type="InterPro" id="IPR027051">
    <property type="entry name" value="XdhC_Rossmann_dom"/>
</dbReference>
<sequence length="291" mass="30850">MSREFFAKAHELSARDEPFAVATVVKTEGSVAAKPGAKVIISAQGEIVFGWIGGGCAESLATATALDSLKDGQPRLITIDLTDELSGMPCGGTMTVYVEPVLPTPHLLIIGHGAIAESLAQLAQIVGFRVTVDDPLATPERFSGCRLVTDDLDFSKLEMTPHTHMVIATQHKSDHLALKSALEKGARSIALIASRTRAGIILDYLRSFGFSEEQLKDIRAPAGLDLKAVTPQEIALSVISEIVALRRGGTGVPLHALTAAARADTKTPIATDSARGSSPREEHLHSKGHVR</sequence>
<reference evidence="4" key="1">
    <citation type="journal article" date="2005" name="Environ. Microbiol.">
        <title>Genetic and functional properties of uncultivated thermophilic crenarchaeotes from a subsurface gold mine as revealed by analysis of genome fragments.</title>
        <authorList>
            <person name="Nunoura T."/>
            <person name="Hirayama H."/>
            <person name="Takami H."/>
            <person name="Oida H."/>
            <person name="Nishi S."/>
            <person name="Shimamura S."/>
            <person name="Suzuki Y."/>
            <person name="Inagaki F."/>
            <person name="Takai K."/>
            <person name="Nealson K.H."/>
            <person name="Horikoshi K."/>
        </authorList>
    </citation>
    <scope>NUCLEOTIDE SEQUENCE</scope>
</reference>
<evidence type="ECO:0000259" key="2">
    <source>
        <dbReference type="Pfam" id="PF02625"/>
    </source>
</evidence>
<dbReference type="InterPro" id="IPR052698">
    <property type="entry name" value="MoCofactor_Util/Proc"/>
</dbReference>
<dbReference type="Pfam" id="PF02625">
    <property type="entry name" value="XdhC_CoxI"/>
    <property type="match status" value="1"/>
</dbReference>
<feature type="domain" description="XdhC- CoxI" evidence="2">
    <location>
        <begin position="14"/>
        <end position="79"/>
    </location>
</feature>
<gene>
    <name evidence="4" type="ORF">HGMM_F35B12C01</name>
</gene>
<accession>H5SJ51</accession>
<dbReference type="PANTHER" id="PTHR30388">
    <property type="entry name" value="ALDEHYDE OXIDOREDUCTASE MOLYBDENUM COFACTOR ASSEMBLY PROTEIN"/>
    <property type="match status" value="1"/>
</dbReference>
<proteinExistence type="predicted"/>
<organism evidence="4">
    <name type="scientific">uncultured Acetothermia bacterium</name>
    <dbReference type="NCBI Taxonomy" id="236499"/>
    <lineage>
        <taxon>Bacteria</taxon>
        <taxon>Candidatus Bipolaricaulota</taxon>
        <taxon>environmental samples</taxon>
    </lineage>
</organism>
<dbReference type="EMBL" id="AP011740">
    <property type="protein sequence ID" value="BAL56187.1"/>
    <property type="molecule type" value="Genomic_DNA"/>
</dbReference>
<feature type="region of interest" description="Disordered" evidence="1">
    <location>
        <begin position="265"/>
        <end position="291"/>
    </location>
</feature>
<dbReference type="Pfam" id="PF13478">
    <property type="entry name" value="XdhC_C"/>
    <property type="match status" value="1"/>
</dbReference>
<dbReference type="PANTHER" id="PTHR30388:SF6">
    <property type="entry name" value="XANTHINE DEHYDROGENASE SUBUNIT A-RELATED"/>
    <property type="match status" value="1"/>
</dbReference>
<evidence type="ECO:0000259" key="3">
    <source>
        <dbReference type="Pfam" id="PF13478"/>
    </source>
</evidence>
<feature type="domain" description="XdhC Rossmann" evidence="3">
    <location>
        <begin position="107"/>
        <end position="242"/>
    </location>
</feature>